<dbReference type="PANTHER" id="PTHR11164:SF0">
    <property type="entry name" value="GLUTAMATE--CYSTEINE LIGASE CATALYTIC SUBUNIT"/>
    <property type="match status" value="1"/>
</dbReference>
<organism evidence="12 13">
    <name type="scientific">Dentiscutata erythropus</name>
    <dbReference type="NCBI Taxonomy" id="1348616"/>
    <lineage>
        <taxon>Eukaryota</taxon>
        <taxon>Fungi</taxon>
        <taxon>Fungi incertae sedis</taxon>
        <taxon>Mucoromycota</taxon>
        <taxon>Glomeromycotina</taxon>
        <taxon>Glomeromycetes</taxon>
        <taxon>Diversisporales</taxon>
        <taxon>Gigasporaceae</taxon>
        <taxon>Dentiscutata</taxon>
    </lineage>
</organism>
<reference evidence="12" key="1">
    <citation type="submission" date="2021-06" db="EMBL/GenBank/DDBJ databases">
        <authorList>
            <person name="Kallberg Y."/>
            <person name="Tangrot J."/>
            <person name="Rosling A."/>
        </authorList>
    </citation>
    <scope>NUCLEOTIDE SEQUENCE</scope>
    <source>
        <strain evidence="12">MA453B</strain>
    </source>
</reference>
<dbReference type="GO" id="GO:0004357">
    <property type="term" value="F:glutamate-cysteine ligase activity"/>
    <property type="evidence" value="ECO:0007669"/>
    <property type="project" value="UniProtKB-UniRule"/>
</dbReference>
<dbReference type="GO" id="GO:0005524">
    <property type="term" value="F:ATP binding"/>
    <property type="evidence" value="ECO:0007669"/>
    <property type="project" value="UniProtKB-UniRule"/>
</dbReference>
<dbReference type="FunFam" id="1.10.8.960:FF:000002">
    <property type="entry name" value="Glutamate-cysteine ligase Gcs1"/>
    <property type="match status" value="1"/>
</dbReference>
<dbReference type="Proteomes" id="UP000789405">
    <property type="component" value="Unassembled WGS sequence"/>
</dbReference>
<dbReference type="FunFam" id="3.30.590.50:FF:000002">
    <property type="entry name" value="Glutamate--cysteine ligase catalytic subunit"/>
    <property type="match status" value="1"/>
</dbReference>
<comment type="similarity">
    <text evidence="2 11">Belongs to the glutamate--cysteine ligase type 3 family.</text>
</comment>
<keyword evidence="6 11" id="KW-0317">Glutathione biosynthesis</keyword>
<keyword evidence="7 11" id="KW-0547">Nucleotide-binding</keyword>
<keyword evidence="5 11" id="KW-0436">Ligase</keyword>
<comment type="catalytic activity">
    <reaction evidence="11">
        <text>L-cysteine + L-glutamate + ATP = gamma-L-glutamyl-L-cysteine + ADP + phosphate + H(+)</text>
        <dbReference type="Rhea" id="RHEA:13285"/>
        <dbReference type="ChEBI" id="CHEBI:15378"/>
        <dbReference type="ChEBI" id="CHEBI:29985"/>
        <dbReference type="ChEBI" id="CHEBI:30616"/>
        <dbReference type="ChEBI" id="CHEBI:35235"/>
        <dbReference type="ChEBI" id="CHEBI:43474"/>
        <dbReference type="ChEBI" id="CHEBI:58173"/>
        <dbReference type="ChEBI" id="CHEBI:456216"/>
        <dbReference type="EC" id="6.3.2.2"/>
    </reaction>
</comment>
<dbReference type="GO" id="GO:0017109">
    <property type="term" value="C:glutamate-cysteine ligase complex"/>
    <property type="evidence" value="ECO:0007669"/>
    <property type="project" value="TreeGrafter"/>
</dbReference>
<comment type="caution">
    <text evidence="12">The sequence shown here is derived from an EMBL/GenBank/DDBJ whole genome shotgun (WGS) entry which is preliminary data.</text>
</comment>
<dbReference type="AlphaFoldDB" id="A0A9N9J497"/>
<proteinExistence type="inferred from homology"/>
<protein>
    <recommendedName>
        <fullName evidence="4 11">Glutamate--cysteine ligase</fullName>
        <ecNumber evidence="3 11">6.3.2.2</ecNumber>
    </recommendedName>
    <alternativeName>
        <fullName evidence="10 11">Gamma-ECS</fullName>
    </alternativeName>
    <alternativeName>
        <fullName evidence="9 11">Gamma-glutamylcysteine synthetase</fullName>
    </alternativeName>
</protein>
<dbReference type="SUPFAM" id="SSF55931">
    <property type="entry name" value="Glutamine synthetase/guanido kinase"/>
    <property type="match status" value="1"/>
</dbReference>
<evidence type="ECO:0000256" key="6">
    <source>
        <dbReference type="ARBA" id="ARBA00022684"/>
    </source>
</evidence>
<evidence type="ECO:0000256" key="3">
    <source>
        <dbReference type="ARBA" id="ARBA00012220"/>
    </source>
</evidence>
<dbReference type="EMBL" id="CAJVPY010017668">
    <property type="protein sequence ID" value="CAG8763010.1"/>
    <property type="molecule type" value="Genomic_DNA"/>
</dbReference>
<evidence type="ECO:0000256" key="1">
    <source>
        <dbReference type="ARBA" id="ARBA00005006"/>
    </source>
</evidence>
<evidence type="ECO:0000256" key="2">
    <source>
        <dbReference type="ARBA" id="ARBA00008100"/>
    </source>
</evidence>
<dbReference type="Pfam" id="PF03074">
    <property type="entry name" value="GCS"/>
    <property type="match status" value="1"/>
</dbReference>
<keyword evidence="8 11" id="KW-0067">ATP-binding</keyword>
<dbReference type="OrthoDB" id="7939818at2759"/>
<dbReference type="EC" id="6.3.2.2" evidence="3 11"/>
<evidence type="ECO:0000256" key="11">
    <source>
        <dbReference type="RuleBase" id="RU367135"/>
    </source>
</evidence>
<evidence type="ECO:0000256" key="7">
    <source>
        <dbReference type="ARBA" id="ARBA00022741"/>
    </source>
</evidence>
<evidence type="ECO:0000256" key="9">
    <source>
        <dbReference type="ARBA" id="ARBA00030585"/>
    </source>
</evidence>
<evidence type="ECO:0000256" key="10">
    <source>
        <dbReference type="ARBA" id="ARBA00032122"/>
    </source>
</evidence>
<evidence type="ECO:0000313" key="12">
    <source>
        <dbReference type="EMBL" id="CAG8763010.1"/>
    </source>
</evidence>
<accession>A0A9N9J497</accession>
<gene>
    <name evidence="12" type="ORF">DERYTH_LOCUS17993</name>
</gene>
<dbReference type="FunFam" id="3.30.590.50:FF:000001">
    <property type="entry name" value="Glutamate-cysteine ligase Gcs1"/>
    <property type="match status" value="1"/>
</dbReference>
<sequence>MGLFSQSEPLPWEQAKKYADHIRNQGITQFLSIYNKTKNREKDCLLWGDEIEYMIIAYDDEDKNAKLSLKASDILHELQKETEEASKKDEAIEALWQPEYAAFMIEGVRIPGVPYGNTLKSLLRVEQNMKLRRKIVSKYLGPNESIITLSNYPRLGCPGRFSEPHHEPFGPKLKSLFVPDEILNPHLRYHALSDSVINRRGSNVAINIPIFHDKKSSNLFHDCEEALPDHIYMDATAFGGSCCCLQTTIQACNIREARKLYDQLAILSPIMLALTAATPIWRGYLSDMDCRWFALMNAADDRTKEERGLEPLKNDRFVINKSRAGSAAYYISSDKTLKTEYNDIHSVYDRSIYKKLVDNGVDELLARHVSYLFIRDPLVVLEESLHQNDESSSNHFENIQSTNWQSVRFKPPPPNSNIGWRVEFRCMEVQITDFENSAFAIFIVLLTRIILSYDLNFYIPISKVDENMVIAYKRDALNTENFWFRKNIFANCDGGEDELEQMTINEIINGNGKEFPGLINIIFQYLESMNIDIETRYHLGKYLEFIRGRASGKIQTAATWIRNFVRSHPNYNHDSIVSQEINYDLIKMVDGIQKGQVKAPELLGEFKIQ</sequence>
<evidence type="ECO:0000256" key="5">
    <source>
        <dbReference type="ARBA" id="ARBA00022598"/>
    </source>
</evidence>
<dbReference type="Gene3D" id="3.30.590.50">
    <property type="match status" value="2"/>
</dbReference>
<keyword evidence="13" id="KW-1185">Reference proteome</keyword>
<evidence type="ECO:0000256" key="8">
    <source>
        <dbReference type="ARBA" id="ARBA00022840"/>
    </source>
</evidence>
<dbReference type="PANTHER" id="PTHR11164">
    <property type="entry name" value="GLUTAMATE CYSTEINE LIGASE"/>
    <property type="match status" value="1"/>
</dbReference>
<dbReference type="InterPro" id="IPR004308">
    <property type="entry name" value="GCS"/>
</dbReference>
<evidence type="ECO:0000313" key="13">
    <source>
        <dbReference type="Proteomes" id="UP000789405"/>
    </source>
</evidence>
<dbReference type="Gene3D" id="1.10.8.960">
    <property type="match status" value="1"/>
</dbReference>
<comment type="pathway">
    <text evidence="1 11">Sulfur metabolism; glutathione biosynthesis; glutathione from L-cysteine and L-glutamate: step 1/2.</text>
</comment>
<dbReference type="InterPro" id="IPR014746">
    <property type="entry name" value="Gln_synth/guanido_kin_cat_dom"/>
</dbReference>
<name>A0A9N9J497_9GLOM</name>
<dbReference type="GO" id="GO:0006750">
    <property type="term" value="P:glutathione biosynthetic process"/>
    <property type="evidence" value="ECO:0007669"/>
    <property type="project" value="UniProtKB-UniRule"/>
</dbReference>
<evidence type="ECO:0000256" key="4">
    <source>
        <dbReference type="ARBA" id="ARBA00014618"/>
    </source>
</evidence>